<evidence type="ECO:0000313" key="1">
    <source>
        <dbReference type="EMBL" id="MFD0792039.1"/>
    </source>
</evidence>
<dbReference type="Proteomes" id="UP001597010">
    <property type="component" value="Unassembled WGS sequence"/>
</dbReference>
<evidence type="ECO:0000313" key="2">
    <source>
        <dbReference type="Proteomes" id="UP001597010"/>
    </source>
</evidence>
<dbReference type="RefSeq" id="WP_377110750.1">
    <property type="nucleotide sequence ID" value="NZ_JBHTHZ010000001.1"/>
</dbReference>
<sequence>MMFREDCENRYVRLKDLLEGIAVQDAPALERMTTAVTAVREELQELRALVSGSGFADAAEEIWFFKTMKPQFYALLIYEVSRYNLEQQQPAATREGCAIIICRSWRRSVVFSGSMLFCMPISARG</sequence>
<proteinExistence type="predicted"/>
<comment type="caution">
    <text evidence="1">The sequence shown here is derived from an EMBL/GenBank/DDBJ whole genome shotgun (WGS) entry which is preliminary data.</text>
</comment>
<name>A0ABW3AMG5_9SPHI</name>
<organism evidence="1 2">
    <name type="scientific">Mucilaginibacter litoreus</name>
    <dbReference type="NCBI Taxonomy" id="1048221"/>
    <lineage>
        <taxon>Bacteria</taxon>
        <taxon>Pseudomonadati</taxon>
        <taxon>Bacteroidota</taxon>
        <taxon>Sphingobacteriia</taxon>
        <taxon>Sphingobacteriales</taxon>
        <taxon>Sphingobacteriaceae</taxon>
        <taxon>Mucilaginibacter</taxon>
    </lineage>
</organism>
<dbReference type="EMBL" id="JBHTHZ010000001">
    <property type="protein sequence ID" value="MFD0792039.1"/>
    <property type="molecule type" value="Genomic_DNA"/>
</dbReference>
<protein>
    <submittedName>
        <fullName evidence="1">Uncharacterized protein</fullName>
    </submittedName>
</protein>
<keyword evidence="2" id="KW-1185">Reference proteome</keyword>
<accession>A0ABW3AMG5</accession>
<reference evidence="2" key="1">
    <citation type="journal article" date="2019" name="Int. J. Syst. Evol. Microbiol.">
        <title>The Global Catalogue of Microorganisms (GCM) 10K type strain sequencing project: providing services to taxonomists for standard genome sequencing and annotation.</title>
        <authorList>
            <consortium name="The Broad Institute Genomics Platform"/>
            <consortium name="The Broad Institute Genome Sequencing Center for Infectious Disease"/>
            <person name="Wu L."/>
            <person name="Ma J."/>
        </authorList>
    </citation>
    <scope>NUCLEOTIDE SEQUENCE [LARGE SCALE GENOMIC DNA]</scope>
    <source>
        <strain evidence="2">CCUG 61484</strain>
    </source>
</reference>
<gene>
    <name evidence="1" type="ORF">ACFQZX_00340</name>
</gene>